<evidence type="ECO:0000313" key="2">
    <source>
        <dbReference type="Proteomes" id="UP001163603"/>
    </source>
</evidence>
<comment type="caution">
    <text evidence="1">The sequence shown here is derived from an EMBL/GenBank/DDBJ whole genome shotgun (WGS) entry which is preliminary data.</text>
</comment>
<gene>
    <name evidence="1" type="ORF">Pint_30528</name>
</gene>
<protein>
    <submittedName>
        <fullName evidence="1">Uncharacterized protein</fullName>
    </submittedName>
</protein>
<dbReference type="Proteomes" id="UP001163603">
    <property type="component" value="Chromosome 15"/>
</dbReference>
<accession>A0ACC0X0V4</accession>
<proteinExistence type="predicted"/>
<name>A0ACC0X0V4_9ROSI</name>
<organism evidence="1 2">
    <name type="scientific">Pistacia integerrima</name>
    <dbReference type="NCBI Taxonomy" id="434235"/>
    <lineage>
        <taxon>Eukaryota</taxon>
        <taxon>Viridiplantae</taxon>
        <taxon>Streptophyta</taxon>
        <taxon>Embryophyta</taxon>
        <taxon>Tracheophyta</taxon>
        <taxon>Spermatophyta</taxon>
        <taxon>Magnoliopsida</taxon>
        <taxon>eudicotyledons</taxon>
        <taxon>Gunneridae</taxon>
        <taxon>Pentapetalae</taxon>
        <taxon>rosids</taxon>
        <taxon>malvids</taxon>
        <taxon>Sapindales</taxon>
        <taxon>Anacardiaceae</taxon>
        <taxon>Pistacia</taxon>
    </lineage>
</organism>
<sequence>MESGPTEFRLVCSAAVGKSESTISHLESQTGAKIRVLDDPSCEDCIIVVTLDPATNKDHYNVNREGEEESWTPEQRSLVRVYERIVKGEAGEKDEQVEDLTCRMIIGRGVGKVVEKIESESGGGAQVRVLAKDQIPGSGAGSDELIQITGSFPAVKKALLSVLSCVQDSPRADVANTNVTKPPGMLHHGNPMLASVEPFHQRGYAPGFHSRGYSSGPGPETVGAHNRIYFEEDVVFKLLCHLDKVGSLIGKGGSIVRTFQNETGASIKIADVVPDSDERVVLISAREAWELNFYSFSITLFIGLVFEKLGRYCTIALIWWFVDYFWWNSEQRHSPAQDAVMRVHSRIAEIGFEPGNAVVARLLVHSQQIGCLLGRGGYIISEMRRATGASIRVFPREQAPKCGSPNDEVVQVIGNFHSVQDALFHITSRLRETIFPMKPHFPNNGPPYLPPFPEMPPPPFRPRHNPASPGSYPSPVGPFHGIDRSQPIDRQPAFSHGMDHMGPPNFDRVPYPYGGERPGHGHTFDRPPSPRSWGPQVDVLNLAGSGGNHRGVDVASGYTARNGSLAGSGNHAPILTSTTVEVVIPQAFMAHVYGENNSNLGHIRQISGANVVVNDPKPGASEGVVVVSGTSDQMRAAQSLIQAFILCGQTS</sequence>
<reference evidence="2" key="1">
    <citation type="journal article" date="2023" name="G3 (Bethesda)">
        <title>Genome assembly and association tests identify interacting loci associated with vigor, precocity, and sex in interspecific pistachio rootstocks.</title>
        <authorList>
            <person name="Palmer W."/>
            <person name="Jacygrad E."/>
            <person name="Sagayaradj S."/>
            <person name="Cavanaugh K."/>
            <person name="Han R."/>
            <person name="Bertier L."/>
            <person name="Beede B."/>
            <person name="Kafkas S."/>
            <person name="Golino D."/>
            <person name="Preece J."/>
            <person name="Michelmore R."/>
        </authorList>
    </citation>
    <scope>NUCLEOTIDE SEQUENCE [LARGE SCALE GENOMIC DNA]</scope>
</reference>
<evidence type="ECO:0000313" key="1">
    <source>
        <dbReference type="EMBL" id="KAJ0007106.1"/>
    </source>
</evidence>
<dbReference type="EMBL" id="CM047750">
    <property type="protein sequence ID" value="KAJ0007106.1"/>
    <property type="molecule type" value="Genomic_DNA"/>
</dbReference>
<keyword evidence="2" id="KW-1185">Reference proteome</keyword>